<dbReference type="Gene3D" id="4.10.640.10">
    <property type="entry name" value="Ribosomal protein S18"/>
    <property type="match status" value="1"/>
</dbReference>
<dbReference type="Pfam" id="PF01084">
    <property type="entry name" value="Ribosomal_S18"/>
    <property type="match status" value="1"/>
</dbReference>
<dbReference type="AlphaFoldDB" id="A0A4T0WWX5"/>
<keyword evidence="3" id="KW-0687">Ribonucleoprotein</keyword>
<keyword evidence="2" id="KW-0689">Ribosomal protein</keyword>
<dbReference type="GO" id="GO:0003735">
    <property type="term" value="F:structural constituent of ribosome"/>
    <property type="evidence" value="ECO:0007669"/>
    <property type="project" value="InterPro"/>
</dbReference>
<comment type="similarity">
    <text evidence="1">Belongs to the bacterial ribosomal protein bS18 family.</text>
</comment>
<sequence length="160" mass="17804">MLKRTIHTSCKTLQGKANSFNLLDVFSSAKDLTSTNAAQRVSVDTRFVPDFNNKTTYDPFDFSIASQRYQNKVNKTRIAKKLGTSSFNTPEIDPTNFYTLPHLLSPYVNQSGQILHRSVTGLANKKQKAIGKAIRRARAFGLMSSVAKDVSSFPKRGNTL</sequence>
<dbReference type="InterPro" id="IPR001648">
    <property type="entry name" value="Ribosomal_bS18"/>
</dbReference>
<name>A0A4T0WWX5_9ASCO</name>
<evidence type="ECO:0000256" key="2">
    <source>
        <dbReference type="ARBA" id="ARBA00022980"/>
    </source>
</evidence>
<dbReference type="EMBL" id="SELW01000641">
    <property type="protein sequence ID" value="TID16700.1"/>
    <property type="molecule type" value="Genomic_DNA"/>
</dbReference>
<evidence type="ECO:0000313" key="5">
    <source>
        <dbReference type="EMBL" id="TID16700.1"/>
    </source>
</evidence>
<comment type="caution">
    <text evidence="5">The sequence shown here is derived from an EMBL/GenBank/DDBJ whole genome shotgun (WGS) entry which is preliminary data.</text>
</comment>
<dbReference type="PANTHER" id="PTHR13479">
    <property type="entry name" value="30S RIBOSOMAL PROTEIN S18"/>
    <property type="match status" value="1"/>
</dbReference>
<dbReference type="InterPro" id="IPR036870">
    <property type="entry name" value="Ribosomal_bS18_sf"/>
</dbReference>
<evidence type="ECO:0000313" key="6">
    <source>
        <dbReference type="Proteomes" id="UP000307173"/>
    </source>
</evidence>
<protein>
    <recommendedName>
        <fullName evidence="4">Small ribosomal subunit protein bS18m</fullName>
    </recommendedName>
</protein>
<evidence type="ECO:0000256" key="3">
    <source>
        <dbReference type="ARBA" id="ARBA00023274"/>
    </source>
</evidence>
<gene>
    <name evidence="5" type="ORF">CANINC_004152</name>
</gene>
<organism evidence="5 6">
    <name type="scientific">Pichia inconspicua</name>
    <dbReference type="NCBI Taxonomy" id="52247"/>
    <lineage>
        <taxon>Eukaryota</taxon>
        <taxon>Fungi</taxon>
        <taxon>Dikarya</taxon>
        <taxon>Ascomycota</taxon>
        <taxon>Saccharomycotina</taxon>
        <taxon>Pichiomycetes</taxon>
        <taxon>Pichiales</taxon>
        <taxon>Pichiaceae</taxon>
        <taxon>Pichia</taxon>
    </lineage>
</organism>
<accession>A0A4T0WWX5</accession>
<keyword evidence="6" id="KW-1185">Reference proteome</keyword>
<evidence type="ECO:0000256" key="4">
    <source>
        <dbReference type="ARBA" id="ARBA00035264"/>
    </source>
</evidence>
<dbReference type="GO" id="GO:0070181">
    <property type="term" value="F:small ribosomal subunit rRNA binding"/>
    <property type="evidence" value="ECO:0007669"/>
    <property type="project" value="TreeGrafter"/>
</dbReference>
<dbReference type="SUPFAM" id="SSF46911">
    <property type="entry name" value="Ribosomal protein S18"/>
    <property type="match status" value="1"/>
</dbReference>
<dbReference type="PANTHER" id="PTHR13479:SF40">
    <property type="entry name" value="SMALL RIBOSOMAL SUBUNIT PROTEIN BS18M"/>
    <property type="match status" value="1"/>
</dbReference>
<dbReference type="GO" id="GO:0005763">
    <property type="term" value="C:mitochondrial small ribosomal subunit"/>
    <property type="evidence" value="ECO:0007669"/>
    <property type="project" value="TreeGrafter"/>
</dbReference>
<evidence type="ECO:0000256" key="1">
    <source>
        <dbReference type="ARBA" id="ARBA00005589"/>
    </source>
</evidence>
<dbReference type="GO" id="GO:0032543">
    <property type="term" value="P:mitochondrial translation"/>
    <property type="evidence" value="ECO:0007669"/>
    <property type="project" value="TreeGrafter"/>
</dbReference>
<dbReference type="PRINTS" id="PR00974">
    <property type="entry name" value="RIBOSOMALS18"/>
</dbReference>
<dbReference type="OrthoDB" id="21463at2759"/>
<dbReference type="STRING" id="52247.A0A4T0WWX5"/>
<dbReference type="Proteomes" id="UP000307173">
    <property type="component" value="Unassembled WGS sequence"/>
</dbReference>
<proteinExistence type="inferred from homology"/>
<reference evidence="5 6" key="1">
    <citation type="journal article" date="2019" name="Front. Genet.">
        <title>Whole-Genome Sequencing of the Opportunistic Yeast Pathogen Candida inconspicua Uncovers Its Hybrid Origin.</title>
        <authorList>
            <person name="Mixao V."/>
            <person name="Hansen A.P."/>
            <person name="Saus E."/>
            <person name="Boekhout T."/>
            <person name="Lass-Florl C."/>
            <person name="Gabaldon T."/>
        </authorList>
    </citation>
    <scope>NUCLEOTIDE SEQUENCE [LARGE SCALE GENOMIC DNA]</scope>
    <source>
        <strain evidence="5 6">CBS 180</strain>
    </source>
</reference>